<protein>
    <submittedName>
        <fullName evidence="1">Uncharacterized protein</fullName>
    </submittedName>
</protein>
<keyword evidence="2" id="KW-1185">Reference proteome</keyword>
<reference evidence="1" key="1">
    <citation type="submission" date="2022-04" db="EMBL/GenBank/DDBJ databases">
        <title>Genome of the entomopathogenic fungus Entomophthora muscae.</title>
        <authorList>
            <person name="Elya C."/>
            <person name="Lovett B.R."/>
            <person name="Lee E."/>
            <person name="Macias A.M."/>
            <person name="Hajek A.E."/>
            <person name="De Bivort B.L."/>
            <person name="Kasson M.T."/>
            <person name="De Fine Licht H.H."/>
            <person name="Stajich J.E."/>
        </authorList>
    </citation>
    <scope>NUCLEOTIDE SEQUENCE</scope>
    <source>
        <strain evidence="1">Berkeley</strain>
    </source>
</reference>
<sequence>MTSYYPVISVTVQGVLTHARPPNLLFHDLKEVMPSDVTQGLVVVQYCVPLLRGENVRRLLTCLCLAADVTSISGELNFVVLQFGDGDLV</sequence>
<dbReference type="Proteomes" id="UP001165960">
    <property type="component" value="Unassembled WGS sequence"/>
</dbReference>
<name>A0ACC2TN76_9FUNG</name>
<comment type="caution">
    <text evidence="1">The sequence shown here is derived from an EMBL/GenBank/DDBJ whole genome shotgun (WGS) entry which is preliminary data.</text>
</comment>
<accession>A0ACC2TN76</accession>
<dbReference type="EMBL" id="QTSX02002346">
    <property type="protein sequence ID" value="KAJ9075945.1"/>
    <property type="molecule type" value="Genomic_DNA"/>
</dbReference>
<organism evidence="1 2">
    <name type="scientific">Entomophthora muscae</name>
    <dbReference type="NCBI Taxonomy" id="34485"/>
    <lineage>
        <taxon>Eukaryota</taxon>
        <taxon>Fungi</taxon>
        <taxon>Fungi incertae sedis</taxon>
        <taxon>Zoopagomycota</taxon>
        <taxon>Entomophthoromycotina</taxon>
        <taxon>Entomophthoromycetes</taxon>
        <taxon>Entomophthorales</taxon>
        <taxon>Entomophthoraceae</taxon>
        <taxon>Entomophthora</taxon>
    </lineage>
</organism>
<gene>
    <name evidence="1" type="ORF">DSO57_1030860</name>
</gene>
<evidence type="ECO:0000313" key="2">
    <source>
        <dbReference type="Proteomes" id="UP001165960"/>
    </source>
</evidence>
<evidence type="ECO:0000313" key="1">
    <source>
        <dbReference type="EMBL" id="KAJ9075945.1"/>
    </source>
</evidence>
<proteinExistence type="predicted"/>